<proteinExistence type="inferred from homology"/>
<feature type="domain" description="Flavin reductase like" evidence="4">
    <location>
        <begin position="15"/>
        <end position="167"/>
    </location>
</feature>
<dbReference type="PANTHER" id="PTHR43567">
    <property type="entry name" value="FLAVOREDOXIN-RELATED-RELATED"/>
    <property type="match status" value="1"/>
</dbReference>
<dbReference type="InterPro" id="IPR052174">
    <property type="entry name" value="Flavoredoxin"/>
</dbReference>
<dbReference type="Gene3D" id="2.30.110.10">
    <property type="entry name" value="Electron Transport, Fmn-binding Protein, Chain A"/>
    <property type="match status" value="1"/>
</dbReference>
<comment type="cofactor">
    <cofactor evidence="1">
        <name>FMN</name>
        <dbReference type="ChEBI" id="CHEBI:58210"/>
    </cofactor>
</comment>
<dbReference type="Proteomes" id="UP000805841">
    <property type="component" value="Unassembled WGS sequence"/>
</dbReference>
<accession>A0ABR7YY40</accession>
<keyword evidence="6" id="KW-1185">Reference proteome</keyword>
<evidence type="ECO:0000313" key="5">
    <source>
        <dbReference type="EMBL" id="MBD1598088.1"/>
    </source>
</evidence>
<evidence type="ECO:0000256" key="2">
    <source>
        <dbReference type="ARBA" id="ARBA00022630"/>
    </source>
</evidence>
<dbReference type="InterPro" id="IPR002563">
    <property type="entry name" value="Flavin_Rdtase-like_dom"/>
</dbReference>
<dbReference type="EMBL" id="JAAOCA010000005">
    <property type="protein sequence ID" value="MBD1598088.1"/>
    <property type="molecule type" value="Genomic_DNA"/>
</dbReference>
<reference evidence="5 6" key="1">
    <citation type="journal article" date="2020" name="Insects">
        <title>Bacteria Belonging to Pseudomonas typographi sp. nov. from the Bark Beetle Ips typographus Have Genomic Potential to Aid in the Host Ecology.</title>
        <authorList>
            <person name="Peral-Aranega E."/>
            <person name="Saati-Santamaria Z."/>
            <person name="Kolarik M."/>
            <person name="Rivas R."/>
            <person name="Garcia-Fraile P."/>
        </authorList>
    </citation>
    <scope>NUCLEOTIDE SEQUENCE [LARGE SCALE GENOMIC DNA]</scope>
    <source>
        <strain evidence="5 6">CA3A</strain>
    </source>
</reference>
<comment type="caution">
    <text evidence="5">The sequence shown here is derived from an EMBL/GenBank/DDBJ whole genome shotgun (WGS) entry which is preliminary data.</text>
</comment>
<evidence type="ECO:0000259" key="4">
    <source>
        <dbReference type="SMART" id="SM00903"/>
    </source>
</evidence>
<evidence type="ECO:0000256" key="1">
    <source>
        <dbReference type="ARBA" id="ARBA00001917"/>
    </source>
</evidence>
<comment type="similarity">
    <text evidence="3">Belongs to the flavoredoxin family.</text>
</comment>
<gene>
    <name evidence="5" type="ORF">HAQ05_05095</name>
</gene>
<dbReference type="PANTHER" id="PTHR43567:SF1">
    <property type="entry name" value="FLAVOREDOXIN"/>
    <property type="match status" value="1"/>
</dbReference>
<sequence>MPVHRSPVPLDRAYRLLNHGPTVLVSAAHQGQRNIMAAAWAMSLDFAPAKVTVVLDKSVWTRELLLASGTFALNVPCVAQRDIVQTVGNTSGKRLSEGGRDKFATYGLSTFAGLAPGLPLLEGCVAWLECKLIEQPDNQEQFDLFIGEVTAAYADSRVFSDGRWDFRGQDALRTLHHVAGGHFLVVGDGIDGQMLEPV</sequence>
<name>A0ABR7YY40_9PSED</name>
<dbReference type="SUPFAM" id="SSF50475">
    <property type="entry name" value="FMN-binding split barrel"/>
    <property type="match status" value="1"/>
</dbReference>
<dbReference type="Pfam" id="PF01613">
    <property type="entry name" value="Flavin_Reduct"/>
    <property type="match status" value="1"/>
</dbReference>
<keyword evidence="2" id="KW-0285">Flavoprotein</keyword>
<protein>
    <submittedName>
        <fullName evidence="5">Flavin reductase family protein</fullName>
    </submittedName>
</protein>
<evidence type="ECO:0000313" key="6">
    <source>
        <dbReference type="Proteomes" id="UP000805841"/>
    </source>
</evidence>
<evidence type="ECO:0000256" key="3">
    <source>
        <dbReference type="ARBA" id="ARBA00038054"/>
    </source>
</evidence>
<dbReference type="RefSeq" id="WP_190418073.1">
    <property type="nucleotide sequence ID" value="NZ_JAAOCA010000005.1"/>
</dbReference>
<dbReference type="SMART" id="SM00903">
    <property type="entry name" value="Flavin_Reduct"/>
    <property type="match status" value="1"/>
</dbReference>
<organism evidence="5 6">
    <name type="scientific">Pseudomonas typographi</name>
    <dbReference type="NCBI Taxonomy" id="2715964"/>
    <lineage>
        <taxon>Bacteria</taxon>
        <taxon>Pseudomonadati</taxon>
        <taxon>Pseudomonadota</taxon>
        <taxon>Gammaproteobacteria</taxon>
        <taxon>Pseudomonadales</taxon>
        <taxon>Pseudomonadaceae</taxon>
        <taxon>Pseudomonas</taxon>
    </lineage>
</organism>
<dbReference type="InterPro" id="IPR012349">
    <property type="entry name" value="Split_barrel_FMN-bd"/>
</dbReference>